<protein>
    <submittedName>
        <fullName evidence="1">Uncharacterized protein</fullName>
    </submittedName>
</protein>
<reference evidence="1 2" key="1">
    <citation type="submission" date="2007-01" db="EMBL/GenBank/DDBJ databases">
        <authorList>
            <person name="Haygood M."/>
            <person name="Podell S."/>
            <person name="Anderson C."/>
            <person name="Hopkinson B."/>
            <person name="Roe K."/>
            <person name="Barbeau K."/>
            <person name="Gaasterland T."/>
            <person name="Ferriera S."/>
            <person name="Johnson J."/>
            <person name="Kravitz S."/>
            <person name="Beeson K."/>
            <person name="Sutton G."/>
            <person name="Rogers Y.-H."/>
            <person name="Friedman R."/>
            <person name="Frazier M."/>
            <person name="Venter J.C."/>
        </authorList>
    </citation>
    <scope>NUCLEOTIDE SEQUENCE [LARGE SCALE GENOMIC DNA]</scope>
    <source>
        <strain evidence="1 2">ATCC 23134</strain>
    </source>
</reference>
<organism evidence="1 2">
    <name type="scientific">Microscilla marina ATCC 23134</name>
    <dbReference type="NCBI Taxonomy" id="313606"/>
    <lineage>
        <taxon>Bacteria</taxon>
        <taxon>Pseudomonadati</taxon>
        <taxon>Bacteroidota</taxon>
        <taxon>Cytophagia</taxon>
        <taxon>Cytophagales</taxon>
        <taxon>Microscillaceae</taxon>
        <taxon>Microscilla</taxon>
    </lineage>
</organism>
<sequence>MKNRHYDSFLRVGKYKTSHFVLKKVEKPTGTAIDLKVGKY</sequence>
<gene>
    <name evidence="1" type="ORF">M23134_00432</name>
</gene>
<evidence type="ECO:0000313" key="2">
    <source>
        <dbReference type="Proteomes" id="UP000004095"/>
    </source>
</evidence>
<comment type="caution">
    <text evidence="1">The sequence shown here is derived from an EMBL/GenBank/DDBJ whole genome shotgun (WGS) entry which is preliminary data.</text>
</comment>
<proteinExistence type="predicted"/>
<dbReference type="Proteomes" id="UP000004095">
    <property type="component" value="Unassembled WGS sequence"/>
</dbReference>
<keyword evidence="2" id="KW-1185">Reference proteome</keyword>
<name>A1ZJ13_MICM2</name>
<dbReference type="AlphaFoldDB" id="A1ZJ13"/>
<evidence type="ECO:0000313" key="1">
    <source>
        <dbReference type="EMBL" id="EAY29548.1"/>
    </source>
</evidence>
<dbReference type="EMBL" id="AAWS01000010">
    <property type="protein sequence ID" value="EAY29548.1"/>
    <property type="molecule type" value="Genomic_DNA"/>
</dbReference>
<accession>A1ZJ13</accession>